<evidence type="ECO:0000313" key="3">
    <source>
        <dbReference type="Proteomes" id="UP000076502"/>
    </source>
</evidence>
<reference evidence="2 3" key="1">
    <citation type="submission" date="2015-07" db="EMBL/GenBank/DDBJ databases">
        <title>The genome of Dufourea novaeangliae.</title>
        <authorList>
            <person name="Pan H."/>
            <person name="Kapheim K."/>
        </authorList>
    </citation>
    <scope>NUCLEOTIDE SEQUENCE [LARGE SCALE GENOMIC DNA]</scope>
    <source>
        <strain evidence="2">0120121106</strain>
        <tissue evidence="2">Whole body</tissue>
    </source>
</reference>
<name>A0A154P3X1_DUFNO</name>
<feature type="compositionally biased region" description="Basic and acidic residues" evidence="1">
    <location>
        <begin position="41"/>
        <end position="66"/>
    </location>
</feature>
<organism evidence="2 3">
    <name type="scientific">Dufourea novaeangliae</name>
    <name type="common">Sweat bee</name>
    <dbReference type="NCBI Taxonomy" id="178035"/>
    <lineage>
        <taxon>Eukaryota</taxon>
        <taxon>Metazoa</taxon>
        <taxon>Ecdysozoa</taxon>
        <taxon>Arthropoda</taxon>
        <taxon>Hexapoda</taxon>
        <taxon>Insecta</taxon>
        <taxon>Pterygota</taxon>
        <taxon>Neoptera</taxon>
        <taxon>Endopterygota</taxon>
        <taxon>Hymenoptera</taxon>
        <taxon>Apocrita</taxon>
        <taxon>Aculeata</taxon>
        <taxon>Apoidea</taxon>
        <taxon>Anthophila</taxon>
        <taxon>Halictidae</taxon>
        <taxon>Rophitinae</taxon>
        <taxon>Dufourea</taxon>
    </lineage>
</organism>
<evidence type="ECO:0000256" key="1">
    <source>
        <dbReference type="SAM" id="MobiDB-lite"/>
    </source>
</evidence>
<dbReference type="EMBL" id="KQ434809">
    <property type="protein sequence ID" value="KZC06522.1"/>
    <property type="molecule type" value="Genomic_DNA"/>
</dbReference>
<gene>
    <name evidence="2" type="ORF">WN55_10433</name>
</gene>
<keyword evidence="3" id="KW-1185">Reference proteome</keyword>
<dbReference type="AlphaFoldDB" id="A0A154P3X1"/>
<dbReference type="Proteomes" id="UP000076502">
    <property type="component" value="Unassembled WGS sequence"/>
</dbReference>
<proteinExistence type="predicted"/>
<sequence>MAGNSKWHTELKRLDAAILTQTKKNYMYIILKIAYRASRNVEQKGTRSREGKVGNVELEKVGQSERDVEEGAEVTGDMHKRRGAAKGGDLFIGMTHVGDDAANSRPEFAHYTMPPGFAPLTSMIPFAKR</sequence>
<evidence type="ECO:0000313" key="2">
    <source>
        <dbReference type="EMBL" id="KZC06522.1"/>
    </source>
</evidence>
<accession>A0A154P3X1</accession>
<protein>
    <submittedName>
        <fullName evidence="2">Uncharacterized protein</fullName>
    </submittedName>
</protein>
<feature type="region of interest" description="Disordered" evidence="1">
    <location>
        <begin position="41"/>
        <end position="80"/>
    </location>
</feature>